<protein>
    <recommendedName>
        <fullName evidence="1">SGNH hydrolase-type esterase domain-containing protein</fullName>
    </recommendedName>
</protein>
<dbReference type="CDD" id="cd00229">
    <property type="entry name" value="SGNH_hydrolase"/>
    <property type="match status" value="1"/>
</dbReference>
<dbReference type="Pfam" id="PF13472">
    <property type="entry name" value="Lipase_GDSL_2"/>
    <property type="match status" value="1"/>
</dbReference>
<dbReference type="Gene3D" id="3.40.50.1110">
    <property type="entry name" value="SGNH hydrolase"/>
    <property type="match status" value="1"/>
</dbReference>
<sequence length="449" mass="48001">MPSQNHTTHYGLTQYSDNGSDRVSFLGDYTGDMAKIDETLFNASDSSSNAITEAKSAQAKADTATTTANKALSNSSQASSDASNALSTANAAATTATNAKTSADTATTVSNEASTIAKQAKAEADDNKAKKEDKGVAYPKDIADKRFAIWPKGLIQENMIIIGDSISYGTGASALTQSWANMIGAERESNVVNISANNAGYVNGPTFMSELQSFSGDKTAITHIVIVGGANDKLQKLDDVTSAAQALYRYAITNFPNARIFVIPCLLGFYGGDRYHGNIMNTVHAIELALSRVRGVVEIPYGWEWLAGNERWSSDYSIHPNDNGNRELMRIISNCIDSSHSYRNSWKGEVYGANGHGNVIHGEAWATAGIYSVNIQMKITGTANSYSPFVSVSNAGSWANNTYVPNSINKLLYTNDNDASQAHRCSIACTDNLADGTEIYLSYSKGVAA</sequence>
<evidence type="ECO:0000313" key="2">
    <source>
        <dbReference type="EMBL" id="QIG78014.1"/>
    </source>
</evidence>
<reference evidence="2 3" key="1">
    <citation type="submission" date="2020-01" db="EMBL/GenBank/DDBJ databases">
        <title>Honey bees harbor a diverse gut virome engaging in nested strain-level interactions with the microbiota.</title>
        <authorList>
            <person name="Bonilla-Rosso G."/>
            <person name="Steiner T."/>
            <person name="Wichmann F."/>
            <person name="Bexkens E."/>
            <person name="Engel P."/>
        </authorList>
    </citation>
    <scope>NUCLEOTIDE SEQUENCE [LARGE SCALE GENOMIC DNA]</scope>
</reference>
<gene>
    <name evidence="2" type="ORF">BAAZ0010002c01_00006</name>
</gene>
<accession>A0A6G6XZ92</accession>
<organism evidence="2 3">
    <name type="scientific">Bifidobacterium phage BadAztec1</name>
    <dbReference type="NCBI Taxonomy" id="2713243"/>
    <lineage>
        <taxon>Viruses</taxon>
        <taxon>Duplodnaviria</taxon>
        <taxon>Heunggongvirae</taxon>
        <taxon>Uroviricota</taxon>
        <taxon>Caudoviricetes</taxon>
        <taxon>Badaztecvirus</taxon>
        <taxon>Badaztecvirus badaztec1</taxon>
    </lineage>
</organism>
<name>A0A6G6XZ92_9CAUD</name>
<dbReference type="EMBL" id="MT006233">
    <property type="protein sequence ID" value="QIG78014.1"/>
    <property type="molecule type" value="Genomic_DNA"/>
</dbReference>
<dbReference type="Proteomes" id="UP000501444">
    <property type="component" value="Segment"/>
</dbReference>
<dbReference type="SUPFAM" id="SSF52266">
    <property type="entry name" value="SGNH hydrolase"/>
    <property type="match status" value="1"/>
</dbReference>
<keyword evidence="3" id="KW-1185">Reference proteome</keyword>
<proteinExistence type="predicted"/>
<dbReference type="InterPro" id="IPR036514">
    <property type="entry name" value="SGNH_hydro_sf"/>
</dbReference>
<evidence type="ECO:0000313" key="3">
    <source>
        <dbReference type="Proteomes" id="UP000501444"/>
    </source>
</evidence>
<evidence type="ECO:0000259" key="1">
    <source>
        <dbReference type="Pfam" id="PF13472"/>
    </source>
</evidence>
<dbReference type="InterPro" id="IPR013830">
    <property type="entry name" value="SGNH_hydro"/>
</dbReference>
<feature type="domain" description="SGNH hydrolase-type esterase" evidence="1">
    <location>
        <begin position="162"/>
        <end position="326"/>
    </location>
</feature>